<organism evidence="1 2">
    <name type="scientific">gamma proteobacterium HTCC2207</name>
    <dbReference type="NCBI Taxonomy" id="314287"/>
    <lineage>
        <taxon>Bacteria</taxon>
        <taxon>Pseudomonadati</taxon>
        <taxon>Pseudomonadota</taxon>
        <taxon>Gammaproteobacteria</taxon>
        <taxon>Cellvibrionales</taxon>
        <taxon>Porticoccaceae</taxon>
        <taxon>SAR92 clade</taxon>
    </lineage>
</organism>
<reference evidence="1 2" key="1">
    <citation type="submission" date="2006-03" db="EMBL/GenBank/DDBJ databases">
        <authorList>
            <person name="Giovannoni S.J."/>
            <person name="Cho J.-C."/>
            <person name="Ferriera S."/>
            <person name="Johnson J."/>
            <person name="Kravitz S."/>
            <person name="Halpern A."/>
            <person name="Remington K."/>
            <person name="Beeson K."/>
            <person name="Tran B."/>
            <person name="Rogers Y.-H."/>
            <person name="Friedman R."/>
            <person name="Venter J.C."/>
        </authorList>
    </citation>
    <scope>NUCLEOTIDE SEQUENCE [LARGE SCALE GENOMIC DNA]</scope>
    <source>
        <strain evidence="1 2">HTCC2207</strain>
    </source>
</reference>
<protein>
    <submittedName>
        <fullName evidence="1">Uncharacterized protein</fullName>
    </submittedName>
</protein>
<dbReference type="EMBL" id="AAPI01000002">
    <property type="protein sequence ID" value="EAS47409.1"/>
    <property type="molecule type" value="Genomic_DNA"/>
</dbReference>
<proteinExistence type="predicted"/>
<evidence type="ECO:0000313" key="1">
    <source>
        <dbReference type="EMBL" id="EAS47409.1"/>
    </source>
</evidence>
<dbReference type="AlphaFoldDB" id="Q1YTS8"/>
<sequence length="177" mass="19977">MLMATTVLSVEGHGLASASAKIEVRPNRLVELRVQFDFIELLNHGSKVYPLAVVAALPDEKFALLYKEVIKLFDNELKVMLGTKAVVLNKRYPTAQQMFSLLKGQLVDSQFSNPASKLYTYSDRRFFQVLAFDFKLLTAQESSQLKVTFPKELGDIYITYSKPKSSSLHPGESWQPN</sequence>
<dbReference type="HOGENOM" id="CLU_1515804_0_0_6"/>
<dbReference type="Proteomes" id="UP000005555">
    <property type="component" value="Unassembled WGS sequence"/>
</dbReference>
<accession>Q1YTS8</accession>
<gene>
    <name evidence="1" type="ORF">GB2207_01357</name>
</gene>
<name>Q1YTS8_9GAMM</name>
<evidence type="ECO:0000313" key="2">
    <source>
        <dbReference type="Proteomes" id="UP000005555"/>
    </source>
</evidence>
<keyword evidence="2" id="KW-1185">Reference proteome</keyword>
<comment type="caution">
    <text evidence="1">The sequence shown here is derived from an EMBL/GenBank/DDBJ whole genome shotgun (WGS) entry which is preliminary data.</text>
</comment>